<feature type="transmembrane region" description="Helical" evidence="1">
    <location>
        <begin position="141"/>
        <end position="158"/>
    </location>
</feature>
<dbReference type="OrthoDB" id="1119733at2"/>
<keyword evidence="1" id="KW-1133">Transmembrane helix</keyword>
<feature type="transmembrane region" description="Helical" evidence="1">
    <location>
        <begin position="60"/>
        <end position="77"/>
    </location>
</feature>
<sequence length="161" mass="18775">MMIILHSLLFFLLFMLIHEGGHIIAAKTMAIPIQKIGASLKPYPHFYVSVTWPRSIVQKYSYLFAGMALTWLIFSIVQINDYWGIKSLYYGLIIQLIVEMNPFHSDIIIAIVTNRKSFKKAGFNDFESIYKTELDAYHFSALWYLHFSLWMVVIVLLLKMS</sequence>
<evidence type="ECO:0000313" key="2">
    <source>
        <dbReference type="EMBL" id="RZT97064.1"/>
    </source>
</evidence>
<protein>
    <recommendedName>
        <fullName evidence="4">Peptidase M50-like protein</fullName>
    </recommendedName>
</protein>
<dbReference type="RefSeq" id="WP_130307122.1">
    <property type="nucleotide sequence ID" value="NZ_SHKN01000001.1"/>
</dbReference>
<keyword evidence="1" id="KW-0812">Transmembrane</keyword>
<dbReference type="EMBL" id="SHKN01000001">
    <property type="protein sequence ID" value="RZT97064.1"/>
    <property type="molecule type" value="Genomic_DNA"/>
</dbReference>
<accession>A0A4Q7VLL3</accession>
<dbReference type="AlphaFoldDB" id="A0A4Q7VLL3"/>
<name>A0A4Q7VLL3_9BACT</name>
<proteinExistence type="predicted"/>
<comment type="caution">
    <text evidence="2">The sequence shown here is derived from an EMBL/GenBank/DDBJ whole genome shotgun (WGS) entry which is preliminary data.</text>
</comment>
<evidence type="ECO:0008006" key="4">
    <source>
        <dbReference type="Google" id="ProtNLM"/>
    </source>
</evidence>
<evidence type="ECO:0000256" key="1">
    <source>
        <dbReference type="SAM" id="Phobius"/>
    </source>
</evidence>
<keyword evidence="1" id="KW-0472">Membrane</keyword>
<reference evidence="2 3" key="1">
    <citation type="submission" date="2019-02" db="EMBL/GenBank/DDBJ databases">
        <title>Genomic Encyclopedia of Type Strains, Phase IV (KMG-IV): sequencing the most valuable type-strain genomes for metagenomic binning, comparative biology and taxonomic classification.</title>
        <authorList>
            <person name="Goeker M."/>
        </authorList>
    </citation>
    <scope>NUCLEOTIDE SEQUENCE [LARGE SCALE GENOMIC DNA]</scope>
    <source>
        <strain evidence="2 3">DSM 28825</strain>
    </source>
</reference>
<organism evidence="2 3">
    <name type="scientific">Ancylomarina subtilis</name>
    <dbReference type="NCBI Taxonomy" id="1639035"/>
    <lineage>
        <taxon>Bacteria</taxon>
        <taxon>Pseudomonadati</taxon>
        <taxon>Bacteroidota</taxon>
        <taxon>Bacteroidia</taxon>
        <taxon>Marinilabiliales</taxon>
        <taxon>Marinifilaceae</taxon>
        <taxon>Ancylomarina</taxon>
    </lineage>
</organism>
<dbReference type="Proteomes" id="UP000293562">
    <property type="component" value="Unassembled WGS sequence"/>
</dbReference>
<evidence type="ECO:0000313" key="3">
    <source>
        <dbReference type="Proteomes" id="UP000293562"/>
    </source>
</evidence>
<gene>
    <name evidence="2" type="ORF">EV201_1721</name>
</gene>
<keyword evidence="3" id="KW-1185">Reference proteome</keyword>